<evidence type="ECO:0000256" key="2">
    <source>
        <dbReference type="ARBA" id="ARBA00004141"/>
    </source>
</evidence>
<evidence type="ECO:0000256" key="5">
    <source>
        <dbReference type="ARBA" id="ARBA00013139"/>
    </source>
</evidence>
<dbReference type="GO" id="GO:0016020">
    <property type="term" value="C:membrane"/>
    <property type="evidence" value="ECO:0007669"/>
    <property type="project" value="UniProtKB-SubCell"/>
</dbReference>
<keyword evidence="11 14" id="KW-0472">Membrane</keyword>
<dbReference type="UniPathway" id="UPA00077">
    <property type="reaction ID" value="UER00149"/>
</dbReference>
<dbReference type="InterPro" id="IPR006221">
    <property type="entry name" value="TrpG/PapA_dom"/>
</dbReference>
<keyword evidence="15" id="KW-0732">Signal</keyword>
<dbReference type="InterPro" id="IPR021149">
    <property type="entry name" value="OligosaccharylTrfase_OST3/OST6"/>
</dbReference>
<dbReference type="SUPFAM" id="SSF56752">
    <property type="entry name" value="D-aminoacid aminotransferase-like PLP-dependent enzymes"/>
    <property type="match status" value="1"/>
</dbReference>
<dbReference type="PANTHER" id="PTHR11236:SF18">
    <property type="entry name" value="AMINODEOXYCHORISMATE SYNTHASE"/>
    <property type="match status" value="1"/>
</dbReference>
<dbReference type="GO" id="GO:0000162">
    <property type="term" value="P:L-tryptophan biosynthetic process"/>
    <property type="evidence" value="ECO:0007669"/>
    <property type="project" value="TreeGrafter"/>
</dbReference>
<comment type="pathway">
    <text evidence="3">Cofactor biosynthesis; tetrahydrofolate biosynthesis; 4-aminobenzoate from chorismate: step 1/2.</text>
</comment>
<dbReference type="PANTHER" id="PTHR11236">
    <property type="entry name" value="AMINOBENZOATE/ANTHRANILATE SYNTHASE"/>
    <property type="match status" value="1"/>
</dbReference>
<evidence type="ECO:0000256" key="1">
    <source>
        <dbReference type="ARBA" id="ARBA00001000"/>
    </source>
</evidence>
<dbReference type="InterPro" id="IPR043132">
    <property type="entry name" value="BCAT-like_C"/>
</dbReference>
<evidence type="ECO:0000256" key="6">
    <source>
        <dbReference type="ARBA" id="ARBA00022679"/>
    </source>
</evidence>
<evidence type="ECO:0000256" key="7">
    <source>
        <dbReference type="ARBA" id="ARBA00022692"/>
    </source>
</evidence>
<evidence type="ECO:0000256" key="11">
    <source>
        <dbReference type="ARBA" id="ARBA00023136"/>
    </source>
</evidence>
<sequence length="1172" mass="129951">MALFNLVCLLLTWGLVDAAAKVDQPKIDQLADLTEDSHYNNFDLSAVIRLNITGYKEYALKQPKPYHIFIMFTANSGVCKVCPHLERSFDRASLSYYAVGAHHTADVVDDDPVFFGMIDAYSNTELQRLHELKAVPLLVHFSHKSQLTKKKKSGTLAIKAADQFRISKYDHTPEDLLEWMNQKTGREVRVFKTPHERLSSALKMLFGAVLLVIVGIFGIYSARTWPITCAVVALCIEFVSMSGIFFNILQGMMMQGKDAQGNPEWIMQGMRGQYLGEGLAASFMMITSGVCMLIAVRLPSVKYFQGSKKASSIQLVSVAVSVLCMWAVFEMYAVKDWMGSCEVCASHHVHGLRAMSSTFYPPDTYKERLGPGNPDNADDLGALTSSILAMYSGRADASSSSLPLLFGVCLGHQAIAAAFGGSVVPSCPARHGVRATVVSASRREGIFADIPAQFAAIRYHSLEVAEGTLPECLEVLAWSWDKVDMEVERPPIDHVIDSDSPSWLRNLRESYCIRKEGSGRSRRVLMALRHRQLPMFGVQFHPESVCSEFGWQICSNVCRMARDRKFRVCRPARSSLDLPSPRPLTRTGSIPSTGNLQLFSRSFPVGDGFDMRTFFESFICDCRDIAEDEPAPVVWLDSAKSSKHSSDGRYTFMCGGRQARGSNLCVVDDKLELLWGPDSELRPDKSQLADPGRSLRTLGYDGQSTVYIVGGDDSERWFDCVDKAVKECTYLCHTFCPTPVRPLELRVRDTRGCYMDKIEACQQAIAFGDSYELCLTTQITTSPHDGGDNTVCPLCAFIRLRQRNPTNYSAFMYLPTIGYVACGSPERFCKVAEGCVEMKPIKGTRPRGQDPAEDESLVADLATSPKDFAENLMVVDLVRNDLNTVCETGSVHCPKLMKVESYQNYHQLVSTVCGRLPIEEGYHASPVAALKALFPAGQHDWCPERCGGAIVAGSNTKEEWDEVLVKARPQLWSLTGHHVMLTTEVGVKTVIHPKCGTIEFLDYHAQRFAASAAALWGDSQNTKLVGVIGPKRLRLEMNSELVEEGWRCDECPLPVATPQPLRLSDTAVDHSDLRLRHKTNDRRVYPTQPDRLLYNERGEVTETAIANVGVRREDGVIITPAGDCGLLPGCYRRWLLETGKAVEGIITLNMLKGFVKEGREIVVVVLAAPSCT</sequence>
<evidence type="ECO:0000256" key="13">
    <source>
        <dbReference type="ARBA" id="ARBA00031904"/>
    </source>
</evidence>
<keyword evidence="9" id="KW-0315">Glutamine amidotransferase</keyword>
<dbReference type="InterPro" id="IPR005801">
    <property type="entry name" value="ADC_synthase"/>
</dbReference>
<dbReference type="InterPro" id="IPR017926">
    <property type="entry name" value="GATASE"/>
</dbReference>
<dbReference type="InterPro" id="IPR015890">
    <property type="entry name" value="Chorismate_C"/>
</dbReference>
<dbReference type="Gene3D" id="3.20.10.10">
    <property type="entry name" value="D-amino Acid Aminotransferase, subunit A, domain 2"/>
    <property type="match status" value="1"/>
</dbReference>
<evidence type="ECO:0000256" key="8">
    <source>
        <dbReference type="ARBA" id="ARBA00022909"/>
    </source>
</evidence>
<evidence type="ECO:0000256" key="12">
    <source>
        <dbReference type="ARBA" id="ARBA00031329"/>
    </source>
</evidence>
<reference evidence="18 19" key="1">
    <citation type="submission" date="2020-04" db="EMBL/GenBank/DDBJ databases">
        <title>Perkinsus olseni comparative genomics.</title>
        <authorList>
            <person name="Bogema D.R."/>
        </authorList>
    </citation>
    <scope>NUCLEOTIDE SEQUENCE [LARGE SCALE GENOMIC DNA]</scope>
    <source>
        <strain evidence="18">00978-12</strain>
    </source>
</reference>
<keyword evidence="6" id="KW-0808">Transferase</keyword>
<dbReference type="Pfam" id="PF01063">
    <property type="entry name" value="Aminotran_4"/>
    <property type="match status" value="1"/>
</dbReference>
<dbReference type="InterPro" id="IPR029062">
    <property type="entry name" value="Class_I_gatase-like"/>
</dbReference>
<evidence type="ECO:0000256" key="9">
    <source>
        <dbReference type="ARBA" id="ARBA00022962"/>
    </source>
</evidence>
<evidence type="ECO:0000256" key="14">
    <source>
        <dbReference type="SAM" id="Phobius"/>
    </source>
</evidence>
<dbReference type="InterPro" id="IPR019999">
    <property type="entry name" value="Anth_synth_I-like"/>
</dbReference>
<feature type="domain" description="Glutamine amidotransferase" evidence="16">
    <location>
        <begin position="523"/>
        <end position="556"/>
    </location>
</feature>
<dbReference type="SUPFAM" id="SSF52317">
    <property type="entry name" value="Class I glutamine amidotransferase-like"/>
    <property type="match status" value="1"/>
</dbReference>
<dbReference type="Gene3D" id="3.40.30.10">
    <property type="entry name" value="Glutaredoxin"/>
    <property type="match status" value="1"/>
</dbReference>
<dbReference type="GO" id="GO:0046820">
    <property type="term" value="F:4-amino-4-deoxychorismate synthase activity"/>
    <property type="evidence" value="ECO:0007669"/>
    <property type="project" value="UniProtKB-EC"/>
</dbReference>
<dbReference type="InterPro" id="IPR036038">
    <property type="entry name" value="Aminotransferase-like"/>
</dbReference>
<organism evidence="18 19">
    <name type="scientific">Perkinsus olseni</name>
    <name type="common">Perkinsus atlanticus</name>
    <dbReference type="NCBI Taxonomy" id="32597"/>
    <lineage>
        <taxon>Eukaryota</taxon>
        <taxon>Sar</taxon>
        <taxon>Alveolata</taxon>
        <taxon>Perkinsozoa</taxon>
        <taxon>Perkinsea</taxon>
        <taxon>Perkinsida</taxon>
        <taxon>Perkinsidae</taxon>
        <taxon>Perkinsus</taxon>
    </lineage>
</organism>
<feature type="domain" description="Chorismate-utilising enzyme C-terminal" evidence="17">
    <location>
        <begin position="754"/>
        <end position="937"/>
    </location>
</feature>
<name>A0A7J6P4B6_PEROL</name>
<feature type="domain" description="Glutamine amidotransferase" evidence="16">
    <location>
        <begin position="401"/>
        <end position="487"/>
    </location>
</feature>
<feature type="transmembrane region" description="Helical" evidence="14">
    <location>
        <begin position="310"/>
        <end position="329"/>
    </location>
</feature>
<feature type="chain" id="PRO_5029474259" description="aminodeoxychorismate synthase" evidence="15">
    <location>
        <begin position="19"/>
        <end position="1172"/>
    </location>
</feature>
<dbReference type="EC" id="2.6.1.85" evidence="5"/>
<dbReference type="GO" id="GO:0008153">
    <property type="term" value="P:4-aminobenzoate biosynthetic process"/>
    <property type="evidence" value="ECO:0007669"/>
    <property type="project" value="TreeGrafter"/>
</dbReference>
<comment type="similarity">
    <text evidence="4">In the C-terminal section; belongs to the anthranilate synthase component I family.</text>
</comment>
<dbReference type="PROSITE" id="PS51273">
    <property type="entry name" value="GATASE_TYPE_1"/>
    <property type="match status" value="1"/>
</dbReference>
<gene>
    <name evidence="18" type="ORF">FOZ60_016449</name>
</gene>
<dbReference type="Proteomes" id="UP000541610">
    <property type="component" value="Unassembled WGS sequence"/>
</dbReference>
<accession>A0A7J6P4B6</accession>
<dbReference type="GO" id="GO:0046654">
    <property type="term" value="P:tetrahydrofolate biosynthetic process"/>
    <property type="evidence" value="ECO:0007669"/>
    <property type="project" value="UniProtKB-UniPathway"/>
</dbReference>
<keyword evidence="10 14" id="KW-1133">Transmembrane helix</keyword>
<evidence type="ECO:0000313" key="19">
    <source>
        <dbReference type="Proteomes" id="UP000541610"/>
    </source>
</evidence>
<evidence type="ECO:0000256" key="15">
    <source>
        <dbReference type="SAM" id="SignalP"/>
    </source>
</evidence>
<dbReference type="EMBL" id="JABANP010000088">
    <property type="protein sequence ID" value="KAF4690973.1"/>
    <property type="molecule type" value="Genomic_DNA"/>
</dbReference>
<comment type="catalytic activity">
    <reaction evidence="1">
        <text>chorismate + L-glutamine = 4-amino-4-deoxychorismate + L-glutamate</text>
        <dbReference type="Rhea" id="RHEA:11672"/>
        <dbReference type="ChEBI" id="CHEBI:29748"/>
        <dbReference type="ChEBI" id="CHEBI:29985"/>
        <dbReference type="ChEBI" id="CHEBI:58359"/>
        <dbReference type="ChEBI" id="CHEBI:58406"/>
        <dbReference type="EC" id="2.6.1.85"/>
    </reaction>
</comment>
<protein>
    <recommendedName>
        <fullName evidence="5">aminodeoxychorismate synthase</fullName>
        <ecNumber evidence="5">2.6.1.85</ecNumber>
    </recommendedName>
    <alternativeName>
        <fullName evidence="12">Para-aminobenzoate synthase</fullName>
    </alternativeName>
    <alternativeName>
        <fullName evidence="13">p-aminobenzoic acid synthase</fullName>
    </alternativeName>
</protein>
<evidence type="ECO:0000256" key="4">
    <source>
        <dbReference type="ARBA" id="ARBA00005970"/>
    </source>
</evidence>
<evidence type="ECO:0000256" key="3">
    <source>
        <dbReference type="ARBA" id="ARBA00005009"/>
    </source>
</evidence>
<dbReference type="GO" id="GO:0005737">
    <property type="term" value="C:cytoplasm"/>
    <property type="evidence" value="ECO:0007669"/>
    <property type="project" value="TreeGrafter"/>
</dbReference>
<comment type="caution">
    <text evidence="18">The sequence shown here is derived from an EMBL/GenBank/DDBJ whole genome shotgun (WGS) entry which is preliminary data.</text>
</comment>
<dbReference type="AlphaFoldDB" id="A0A7J6P4B6"/>
<evidence type="ECO:0000259" key="17">
    <source>
        <dbReference type="Pfam" id="PF00425"/>
    </source>
</evidence>
<evidence type="ECO:0000259" key="16">
    <source>
        <dbReference type="Pfam" id="PF00117"/>
    </source>
</evidence>
<dbReference type="Gene3D" id="3.40.50.880">
    <property type="match status" value="1"/>
</dbReference>
<dbReference type="Pfam" id="PF00117">
    <property type="entry name" value="GATase"/>
    <property type="match status" value="2"/>
</dbReference>
<dbReference type="Gene3D" id="3.60.120.10">
    <property type="entry name" value="Anthranilate synthase"/>
    <property type="match status" value="1"/>
</dbReference>
<dbReference type="SUPFAM" id="SSF56322">
    <property type="entry name" value="ADC synthase"/>
    <property type="match status" value="1"/>
</dbReference>
<dbReference type="OrthoDB" id="524799at2759"/>
<dbReference type="InterPro" id="IPR001544">
    <property type="entry name" value="Aminotrans_IV"/>
</dbReference>
<evidence type="ECO:0000313" key="18">
    <source>
        <dbReference type="EMBL" id="KAF4690973.1"/>
    </source>
</evidence>
<proteinExistence type="inferred from homology"/>
<dbReference type="GO" id="GO:0046656">
    <property type="term" value="P:folic acid biosynthetic process"/>
    <property type="evidence" value="ECO:0007669"/>
    <property type="project" value="UniProtKB-KW"/>
</dbReference>
<comment type="subcellular location">
    <subcellularLocation>
        <location evidence="2">Membrane</location>
        <topology evidence="2">Multi-pass membrane protein</topology>
    </subcellularLocation>
</comment>
<feature type="signal peptide" evidence="15">
    <location>
        <begin position="1"/>
        <end position="18"/>
    </location>
</feature>
<dbReference type="CDD" id="cd01743">
    <property type="entry name" value="GATase1_Anthranilate_Synthase"/>
    <property type="match status" value="1"/>
</dbReference>
<feature type="transmembrane region" description="Helical" evidence="14">
    <location>
        <begin position="279"/>
        <end position="298"/>
    </location>
</feature>
<feature type="transmembrane region" description="Helical" evidence="14">
    <location>
        <begin position="201"/>
        <end position="220"/>
    </location>
</feature>
<evidence type="ECO:0000256" key="10">
    <source>
        <dbReference type="ARBA" id="ARBA00022989"/>
    </source>
</evidence>
<dbReference type="Pfam" id="PF00425">
    <property type="entry name" value="Chorismate_bind"/>
    <property type="match status" value="1"/>
</dbReference>
<keyword evidence="7 14" id="KW-0812">Transmembrane</keyword>
<feature type="transmembrane region" description="Helical" evidence="14">
    <location>
        <begin position="227"/>
        <end position="249"/>
    </location>
</feature>
<keyword evidence="8" id="KW-0289">Folate biosynthesis</keyword>
<dbReference type="Pfam" id="PF04756">
    <property type="entry name" value="OST3_OST6"/>
    <property type="match status" value="1"/>
</dbReference>